<dbReference type="EMBL" id="CM032189">
    <property type="protein sequence ID" value="KAG7087215.1"/>
    <property type="molecule type" value="Genomic_DNA"/>
</dbReference>
<dbReference type="Proteomes" id="UP001049176">
    <property type="component" value="Chromosome 9"/>
</dbReference>
<evidence type="ECO:0000313" key="3">
    <source>
        <dbReference type="Proteomes" id="UP001049176"/>
    </source>
</evidence>
<organism evidence="2 3">
    <name type="scientific">Marasmius oreades</name>
    <name type="common">fairy-ring Marasmius</name>
    <dbReference type="NCBI Taxonomy" id="181124"/>
    <lineage>
        <taxon>Eukaryota</taxon>
        <taxon>Fungi</taxon>
        <taxon>Dikarya</taxon>
        <taxon>Basidiomycota</taxon>
        <taxon>Agaricomycotina</taxon>
        <taxon>Agaricomycetes</taxon>
        <taxon>Agaricomycetidae</taxon>
        <taxon>Agaricales</taxon>
        <taxon>Marasmiineae</taxon>
        <taxon>Marasmiaceae</taxon>
        <taxon>Marasmius</taxon>
    </lineage>
</organism>
<dbReference type="RefSeq" id="XP_043003686.1">
    <property type="nucleotide sequence ID" value="XM_043158341.1"/>
</dbReference>
<accession>A0A9P7UMR9</accession>
<evidence type="ECO:0000313" key="2">
    <source>
        <dbReference type="EMBL" id="KAG7087215.1"/>
    </source>
</evidence>
<comment type="caution">
    <text evidence="2">The sequence shown here is derived from an EMBL/GenBank/DDBJ whole genome shotgun (WGS) entry which is preliminary data.</text>
</comment>
<keyword evidence="3" id="KW-1185">Reference proteome</keyword>
<gene>
    <name evidence="2" type="ORF">E1B28_013195</name>
</gene>
<sequence>MRTLLQTTGLPWIDEQHRRYLVTCHEGYIIGILILTPIHGPHQPPASEVSSAPAPAPVPTTSPLKQKHKFFLPHKSSPETSPETSSERRSSQSTSELSPIQSPIFPSHSLSSSSSSLNPNFSLHMLSKSAPSSLITLGTPY</sequence>
<feature type="region of interest" description="Disordered" evidence="1">
    <location>
        <begin position="41"/>
        <end position="113"/>
    </location>
</feature>
<dbReference type="GeneID" id="66082270"/>
<dbReference type="AlphaFoldDB" id="A0A9P7UMR9"/>
<proteinExistence type="predicted"/>
<evidence type="ECO:0000256" key="1">
    <source>
        <dbReference type="SAM" id="MobiDB-lite"/>
    </source>
</evidence>
<name>A0A9P7UMR9_9AGAR</name>
<feature type="compositionally biased region" description="Low complexity" evidence="1">
    <location>
        <begin position="91"/>
        <end position="113"/>
    </location>
</feature>
<dbReference type="KEGG" id="more:E1B28_013195"/>
<reference evidence="2" key="1">
    <citation type="journal article" date="2021" name="Genome Biol. Evol.">
        <title>The assembled and annotated genome of the fairy-ring fungus Marasmius oreades.</title>
        <authorList>
            <person name="Hiltunen M."/>
            <person name="Ament-Velasquez S.L."/>
            <person name="Johannesson H."/>
        </authorList>
    </citation>
    <scope>NUCLEOTIDE SEQUENCE</scope>
    <source>
        <strain evidence="2">03SP1</strain>
    </source>
</reference>
<protein>
    <submittedName>
        <fullName evidence="2">Uncharacterized protein</fullName>
    </submittedName>
</protein>